<proteinExistence type="predicted"/>
<dbReference type="InterPro" id="IPR050951">
    <property type="entry name" value="Retrovirus_Pol_polyprotein"/>
</dbReference>
<accession>A0ABM3QQL7</accession>
<protein>
    <recommendedName>
        <fullName evidence="3">Reverse transcriptase domain-containing protein</fullName>
    </recommendedName>
</protein>
<keyword evidence="1" id="KW-1185">Reference proteome</keyword>
<dbReference type="PANTHER" id="PTHR37984">
    <property type="entry name" value="PROTEIN CBG26694"/>
    <property type="match status" value="1"/>
</dbReference>
<dbReference type="RefSeq" id="XP_056685667.1">
    <property type="nucleotide sequence ID" value="XM_056829689.1"/>
</dbReference>
<evidence type="ECO:0008006" key="3">
    <source>
        <dbReference type="Google" id="ProtNLM"/>
    </source>
</evidence>
<dbReference type="Proteomes" id="UP000813463">
    <property type="component" value="Chromosome 5"/>
</dbReference>
<dbReference type="InterPro" id="IPR043502">
    <property type="entry name" value="DNA/RNA_pol_sf"/>
</dbReference>
<dbReference type="PANTHER" id="PTHR37984:SF5">
    <property type="entry name" value="PROTEIN NYNRIN-LIKE"/>
    <property type="match status" value="1"/>
</dbReference>
<evidence type="ECO:0000313" key="2">
    <source>
        <dbReference type="RefSeq" id="XP_056685667.1"/>
    </source>
</evidence>
<evidence type="ECO:0000313" key="1">
    <source>
        <dbReference type="Proteomes" id="UP000813463"/>
    </source>
</evidence>
<dbReference type="Gene3D" id="3.30.70.270">
    <property type="match status" value="2"/>
</dbReference>
<dbReference type="InterPro" id="IPR043128">
    <property type="entry name" value="Rev_trsase/Diguanyl_cyclase"/>
</dbReference>
<organism evidence="1 2">
    <name type="scientific">Spinacia oleracea</name>
    <name type="common">Spinach</name>
    <dbReference type="NCBI Taxonomy" id="3562"/>
    <lineage>
        <taxon>Eukaryota</taxon>
        <taxon>Viridiplantae</taxon>
        <taxon>Streptophyta</taxon>
        <taxon>Embryophyta</taxon>
        <taxon>Tracheophyta</taxon>
        <taxon>Spermatophyta</taxon>
        <taxon>Magnoliopsida</taxon>
        <taxon>eudicotyledons</taxon>
        <taxon>Gunneridae</taxon>
        <taxon>Pentapetalae</taxon>
        <taxon>Caryophyllales</taxon>
        <taxon>Chenopodiaceae</taxon>
        <taxon>Chenopodioideae</taxon>
        <taxon>Anserineae</taxon>
        <taxon>Spinacia</taxon>
    </lineage>
</organism>
<name>A0ABM3QQL7_SPIOL</name>
<gene>
    <name evidence="2" type="primary">LOC130461546</name>
</gene>
<dbReference type="GeneID" id="130461546"/>
<dbReference type="SUPFAM" id="SSF56672">
    <property type="entry name" value="DNA/RNA polymerases"/>
    <property type="match status" value="1"/>
</dbReference>
<sequence>MSFGLKNVGDTYKKQVDRVFWDQKGSNNEVYVNDSIVKRRSKNYHVADLRETFATLRRYQMKLNPKKCLFEVKSGKFSSFLVSKRGIDANLDKIKAILNLPQPKSIKDVQRLTGRMAALTRFVSKSADKLIPFFNTLKKNEKLKWGEEDKKAFEAVKKSSKVITDDIKAERRRQSAIVRIRVTTNNRSRPHS</sequence>
<reference evidence="2" key="2">
    <citation type="submission" date="2025-08" db="UniProtKB">
        <authorList>
            <consortium name="RefSeq"/>
        </authorList>
    </citation>
    <scope>IDENTIFICATION</scope>
    <source>
        <tissue evidence="2">Leaf</tissue>
    </source>
</reference>
<reference evidence="1" key="1">
    <citation type="journal article" date="2021" name="Nat. Commun.">
        <title>Genomic analyses provide insights into spinach domestication and the genetic basis of agronomic traits.</title>
        <authorList>
            <person name="Cai X."/>
            <person name="Sun X."/>
            <person name="Xu C."/>
            <person name="Sun H."/>
            <person name="Wang X."/>
            <person name="Ge C."/>
            <person name="Zhang Z."/>
            <person name="Wang Q."/>
            <person name="Fei Z."/>
            <person name="Jiao C."/>
            <person name="Wang Q."/>
        </authorList>
    </citation>
    <scope>NUCLEOTIDE SEQUENCE [LARGE SCALE GENOMIC DNA]</scope>
    <source>
        <strain evidence="1">cv. Varoflay</strain>
    </source>
</reference>